<dbReference type="EMBL" id="RXIC02000024">
    <property type="protein sequence ID" value="KAB1209736.1"/>
    <property type="molecule type" value="Genomic_DNA"/>
</dbReference>
<gene>
    <name evidence="2" type="ORF">CJ030_MR6G001845</name>
</gene>
<evidence type="ECO:0000313" key="3">
    <source>
        <dbReference type="Proteomes" id="UP000516437"/>
    </source>
</evidence>
<dbReference type="AlphaFoldDB" id="A0A6A1VC20"/>
<proteinExistence type="predicted"/>
<keyword evidence="3" id="KW-1185">Reference proteome</keyword>
<accession>A0A6A1VC20</accession>
<keyword evidence="1" id="KW-0812">Transmembrane</keyword>
<evidence type="ECO:0000313" key="2">
    <source>
        <dbReference type="EMBL" id="KAB1209736.1"/>
    </source>
</evidence>
<keyword evidence="1" id="KW-0472">Membrane</keyword>
<evidence type="ECO:0000256" key="1">
    <source>
        <dbReference type="SAM" id="Phobius"/>
    </source>
</evidence>
<feature type="transmembrane region" description="Helical" evidence="1">
    <location>
        <begin position="93"/>
        <end position="113"/>
    </location>
</feature>
<keyword evidence="1" id="KW-1133">Transmembrane helix</keyword>
<sequence length="115" mass="13353">MEEDNLFNIIDNQVLVEGEKEEIIVVANLTRRCLNISGKEQPMMKEVATELEAVQVFRKAINLQLPHNVFKDAKTEMYETWDVLHQQGSVRTALNPLLLMLKFFMAFVVSLIFHF</sequence>
<dbReference type="Proteomes" id="UP000516437">
    <property type="component" value="Chromosome 6"/>
</dbReference>
<reference evidence="2 3" key="1">
    <citation type="journal article" date="2019" name="Plant Biotechnol. J.">
        <title>The red bayberry genome and genetic basis of sex determination.</title>
        <authorList>
            <person name="Jia H.M."/>
            <person name="Jia H.J."/>
            <person name="Cai Q.L."/>
            <person name="Wang Y."/>
            <person name="Zhao H.B."/>
            <person name="Yang W.F."/>
            <person name="Wang G.Y."/>
            <person name="Li Y.H."/>
            <person name="Zhan D.L."/>
            <person name="Shen Y.T."/>
            <person name="Niu Q.F."/>
            <person name="Chang L."/>
            <person name="Qiu J."/>
            <person name="Zhao L."/>
            <person name="Xie H.B."/>
            <person name="Fu W.Y."/>
            <person name="Jin J."/>
            <person name="Li X.W."/>
            <person name="Jiao Y."/>
            <person name="Zhou C.C."/>
            <person name="Tu T."/>
            <person name="Chai C.Y."/>
            <person name="Gao J.L."/>
            <person name="Fan L.J."/>
            <person name="van de Weg E."/>
            <person name="Wang J.Y."/>
            <person name="Gao Z.S."/>
        </authorList>
    </citation>
    <scope>NUCLEOTIDE SEQUENCE [LARGE SCALE GENOMIC DNA]</scope>
    <source>
        <tissue evidence="2">Leaves</tissue>
    </source>
</reference>
<protein>
    <submittedName>
        <fullName evidence="2">Wall-associated receptor kinase-like 2</fullName>
    </submittedName>
</protein>
<organism evidence="2 3">
    <name type="scientific">Morella rubra</name>
    <name type="common">Chinese bayberry</name>
    <dbReference type="NCBI Taxonomy" id="262757"/>
    <lineage>
        <taxon>Eukaryota</taxon>
        <taxon>Viridiplantae</taxon>
        <taxon>Streptophyta</taxon>
        <taxon>Embryophyta</taxon>
        <taxon>Tracheophyta</taxon>
        <taxon>Spermatophyta</taxon>
        <taxon>Magnoliopsida</taxon>
        <taxon>eudicotyledons</taxon>
        <taxon>Gunneridae</taxon>
        <taxon>Pentapetalae</taxon>
        <taxon>rosids</taxon>
        <taxon>fabids</taxon>
        <taxon>Fagales</taxon>
        <taxon>Myricaceae</taxon>
        <taxon>Morella</taxon>
    </lineage>
</organism>
<keyword evidence="2" id="KW-0675">Receptor</keyword>
<keyword evidence="2" id="KW-0808">Transferase</keyword>
<dbReference type="GO" id="GO:0016301">
    <property type="term" value="F:kinase activity"/>
    <property type="evidence" value="ECO:0007669"/>
    <property type="project" value="UniProtKB-KW"/>
</dbReference>
<keyword evidence="2" id="KW-0418">Kinase</keyword>
<name>A0A6A1VC20_9ROSI</name>
<comment type="caution">
    <text evidence="2">The sequence shown here is derived from an EMBL/GenBank/DDBJ whole genome shotgun (WGS) entry which is preliminary data.</text>
</comment>
<dbReference type="OrthoDB" id="4062651at2759"/>